<dbReference type="EMBL" id="CAJVCH010090184">
    <property type="protein sequence ID" value="CAG7722536.1"/>
    <property type="molecule type" value="Genomic_DNA"/>
</dbReference>
<feature type="domain" description="Peptidase S1" evidence="6">
    <location>
        <begin position="1"/>
        <end position="228"/>
    </location>
</feature>
<dbReference type="PANTHER" id="PTHR24276:SF98">
    <property type="entry name" value="FI18310P1-RELATED"/>
    <property type="match status" value="1"/>
</dbReference>
<evidence type="ECO:0000256" key="1">
    <source>
        <dbReference type="ARBA" id="ARBA00004239"/>
    </source>
</evidence>
<accession>A0A8J2P1Y1</accession>
<sequence length="228" mass="25290">MDVIAPKNAYPHQVSLQWFSNGKWKHFCGGSIIGPDKISTAAHCLENYPEQHEYRVVAGAHNILKSEESQQIRFFKKVVLHPNYDKETIDYDYAVIYTNMPWKFDKTVSSIELPSKDYEPKGNCVTSGWGITNNGKLADELRHVNLTIVPQESCKSMFLPFGQFITDRMTCAGGMKGKGTCQGDSGGPLVCDNLLVGISSWIFIECGLAGFPSGFANVTVGLEWIQSV</sequence>
<dbReference type="GO" id="GO:0005576">
    <property type="term" value="C:extracellular region"/>
    <property type="evidence" value="ECO:0007669"/>
    <property type="project" value="UniProtKB-SubCell"/>
</dbReference>
<keyword evidence="8" id="KW-1185">Reference proteome</keyword>
<reference evidence="7" key="1">
    <citation type="submission" date="2021-06" db="EMBL/GenBank/DDBJ databases">
        <authorList>
            <person name="Hodson N. C."/>
            <person name="Mongue J. A."/>
            <person name="Jaron S. K."/>
        </authorList>
    </citation>
    <scope>NUCLEOTIDE SEQUENCE</scope>
</reference>
<dbReference type="GO" id="GO:0006508">
    <property type="term" value="P:proteolysis"/>
    <property type="evidence" value="ECO:0007669"/>
    <property type="project" value="UniProtKB-KW"/>
</dbReference>
<dbReference type="Proteomes" id="UP000708208">
    <property type="component" value="Unassembled WGS sequence"/>
</dbReference>
<dbReference type="Pfam" id="PF00089">
    <property type="entry name" value="Trypsin"/>
    <property type="match status" value="1"/>
</dbReference>
<evidence type="ECO:0000256" key="2">
    <source>
        <dbReference type="ARBA" id="ARBA00022670"/>
    </source>
</evidence>
<dbReference type="SMART" id="SM00020">
    <property type="entry name" value="Tryp_SPc"/>
    <property type="match status" value="1"/>
</dbReference>
<keyword evidence="4" id="KW-0720">Serine protease</keyword>
<evidence type="ECO:0000313" key="7">
    <source>
        <dbReference type="EMBL" id="CAG7722536.1"/>
    </source>
</evidence>
<proteinExistence type="predicted"/>
<dbReference type="CDD" id="cd00190">
    <property type="entry name" value="Tryp_SPc"/>
    <property type="match status" value="1"/>
</dbReference>
<dbReference type="PROSITE" id="PS50240">
    <property type="entry name" value="TRYPSIN_DOM"/>
    <property type="match status" value="1"/>
</dbReference>
<dbReference type="OrthoDB" id="10059102at2759"/>
<evidence type="ECO:0000313" key="8">
    <source>
        <dbReference type="Proteomes" id="UP000708208"/>
    </source>
</evidence>
<keyword evidence="5" id="KW-1015">Disulfide bond</keyword>
<evidence type="ECO:0000256" key="4">
    <source>
        <dbReference type="ARBA" id="ARBA00022825"/>
    </source>
</evidence>
<comment type="subcellular location">
    <subcellularLocation>
        <location evidence="1">Secreted</location>
        <location evidence="1">Extracellular space</location>
    </subcellularLocation>
</comment>
<evidence type="ECO:0000256" key="5">
    <source>
        <dbReference type="ARBA" id="ARBA00023157"/>
    </source>
</evidence>
<dbReference type="AlphaFoldDB" id="A0A8J2P1Y1"/>
<dbReference type="PROSITE" id="PS00135">
    <property type="entry name" value="TRYPSIN_SER"/>
    <property type="match status" value="1"/>
</dbReference>
<comment type="caution">
    <text evidence="7">The sequence shown here is derived from an EMBL/GenBank/DDBJ whole genome shotgun (WGS) entry which is preliminary data.</text>
</comment>
<dbReference type="PANTHER" id="PTHR24276">
    <property type="entry name" value="POLYSERASE-RELATED"/>
    <property type="match status" value="1"/>
</dbReference>
<protein>
    <recommendedName>
        <fullName evidence="6">Peptidase S1 domain-containing protein</fullName>
    </recommendedName>
</protein>
<dbReference type="InterPro" id="IPR001254">
    <property type="entry name" value="Trypsin_dom"/>
</dbReference>
<organism evidence="7 8">
    <name type="scientific">Allacma fusca</name>
    <dbReference type="NCBI Taxonomy" id="39272"/>
    <lineage>
        <taxon>Eukaryota</taxon>
        <taxon>Metazoa</taxon>
        <taxon>Ecdysozoa</taxon>
        <taxon>Arthropoda</taxon>
        <taxon>Hexapoda</taxon>
        <taxon>Collembola</taxon>
        <taxon>Symphypleona</taxon>
        <taxon>Sminthuridae</taxon>
        <taxon>Allacma</taxon>
    </lineage>
</organism>
<gene>
    <name evidence="7" type="ORF">AFUS01_LOCUS11667</name>
</gene>
<evidence type="ECO:0000259" key="6">
    <source>
        <dbReference type="PROSITE" id="PS50240"/>
    </source>
</evidence>
<dbReference type="InterPro" id="IPR050430">
    <property type="entry name" value="Peptidase_S1"/>
</dbReference>
<name>A0A8J2P1Y1_9HEXA</name>
<dbReference type="FunFam" id="2.40.10.10:FF:000036">
    <property type="entry name" value="Trypsin beta"/>
    <property type="match status" value="1"/>
</dbReference>
<keyword evidence="2" id="KW-0645">Protease</keyword>
<dbReference type="GO" id="GO:0004252">
    <property type="term" value="F:serine-type endopeptidase activity"/>
    <property type="evidence" value="ECO:0007669"/>
    <property type="project" value="InterPro"/>
</dbReference>
<keyword evidence="3" id="KW-0378">Hydrolase</keyword>
<evidence type="ECO:0000256" key="3">
    <source>
        <dbReference type="ARBA" id="ARBA00022801"/>
    </source>
</evidence>
<dbReference type="FunFam" id="2.40.10.10:FF:000068">
    <property type="entry name" value="transmembrane protease serine 2"/>
    <property type="match status" value="1"/>
</dbReference>
<dbReference type="InterPro" id="IPR033116">
    <property type="entry name" value="TRYPSIN_SER"/>
</dbReference>